<keyword evidence="6 8" id="KW-0408">Iron</keyword>
<evidence type="ECO:0008006" key="11">
    <source>
        <dbReference type="Google" id="ProtNLM"/>
    </source>
</evidence>
<dbReference type="InParanoid" id="A0A423XHY7"/>
<feature type="binding site" description="axial binding residue" evidence="8">
    <location>
        <position position="397"/>
    </location>
    <ligand>
        <name>heme</name>
        <dbReference type="ChEBI" id="CHEBI:30413"/>
    </ligand>
    <ligandPart>
        <name>Fe</name>
        <dbReference type="ChEBI" id="CHEBI:18248"/>
    </ligandPart>
</feature>
<evidence type="ECO:0000256" key="5">
    <source>
        <dbReference type="ARBA" id="ARBA00023002"/>
    </source>
</evidence>
<evidence type="ECO:0000256" key="8">
    <source>
        <dbReference type="PIRSR" id="PIRSR602401-1"/>
    </source>
</evidence>
<keyword evidence="3 8" id="KW-0349">Heme</keyword>
<evidence type="ECO:0000256" key="6">
    <source>
        <dbReference type="ARBA" id="ARBA00023004"/>
    </source>
</evidence>
<protein>
    <recommendedName>
        <fullName evidence="11">Cytochrome P450</fullName>
    </recommendedName>
</protein>
<comment type="caution">
    <text evidence="9">The sequence shown here is derived from an EMBL/GenBank/DDBJ whole genome shotgun (WGS) entry which is preliminary data.</text>
</comment>
<dbReference type="OrthoDB" id="3934656at2759"/>
<dbReference type="InterPro" id="IPR002401">
    <property type="entry name" value="Cyt_P450_E_grp-I"/>
</dbReference>
<evidence type="ECO:0000256" key="3">
    <source>
        <dbReference type="ARBA" id="ARBA00022617"/>
    </source>
</evidence>
<dbReference type="PRINTS" id="PR00385">
    <property type="entry name" value="P450"/>
</dbReference>
<proteinExistence type="inferred from homology"/>
<reference evidence="9 10" key="1">
    <citation type="submission" date="2015-09" db="EMBL/GenBank/DDBJ databases">
        <title>Host preference determinants of Valsa canker pathogens revealed by comparative genomics.</title>
        <authorList>
            <person name="Yin Z."/>
            <person name="Huang L."/>
        </authorList>
    </citation>
    <scope>NUCLEOTIDE SEQUENCE [LARGE SCALE GENOMIC DNA]</scope>
    <source>
        <strain evidence="9 10">SXYLt</strain>
    </source>
</reference>
<evidence type="ECO:0000256" key="2">
    <source>
        <dbReference type="ARBA" id="ARBA00010617"/>
    </source>
</evidence>
<organism evidence="9 10">
    <name type="scientific">Cytospora leucostoma</name>
    <dbReference type="NCBI Taxonomy" id="1230097"/>
    <lineage>
        <taxon>Eukaryota</taxon>
        <taxon>Fungi</taxon>
        <taxon>Dikarya</taxon>
        <taxon>Ascomycota</taxon>
        <taxon>Pezizomycotina</taxon>
        <taxon>Sordariomycetes</taxon>
        <taxon>Sordariomycetidae</taxon>
        <taxon>Diaporthales</taxon>
        <taxon>Cytosporaceae</taxon>
        <taxon>Cytospora</taxon>
    </lineage>
</organism>
<dbReference type="Pfam" id="PF00067">
    <property type="entry name" value="p450"/>
    <property type="match status" value="1"/>
</dbReference>
<evidence type="ECO:0000313" key="9">
    <source>
        <dbReference type="EMBL" id="ROW15878.1"/>
    </source>
</evidence>
<keyword evidence="4 8" id="KW-0479">Metal-binding</keyword>
<evidence type="ECO:0000256" key="7">
    <source>
        <dbReference type="ARBA" id="ARBA00023033"/>
    </source>
</evidence>
<dbReference type="EMBL" id="LKEB01000007">
    <property type="protein sequence ID" value="ROW15878.1"/>
    <property type="molecule type" value="Genomic_DNA"/>
</dbReference>
<keyword evidence="5" id="KW-0560">Oxidoreductase</keyword>
<dbReference type="GO" id="GO:0004497">
    <property type="term" value="F:monooxygenase activity"/>
    <property type="evidence" value="ECO:0007669"/>
    <property type="project" value="UniProtKB-KW"/>
</dbReference>
<dbReference type="PANTHER" id="PTHR24305:SF77">
    <property type="entry name" value="CYTOCHROME P450 MONOOXYGENASE"/>
    <property type="match status" value="1"/>
</dbReference>
<evidence type="ECO:0000256" key="1">
    <source>
        <dbReference type="ARBA" id="ARBA00001971"/>
    </source>
</evidence>
<dbReference type="CDD" id="cd11060">
    <property type="entry name" value="CYP57A1-like"/>
    <property type="match status" value="1"/>
</dbReference>
<dbReference type="InterPro" id="IPR050121">
    <property type="entry name" value="Cytochrome_P450_monoxygenase"/>
</dbReference>
<gene>
    <name evidence="9" type="ORF">VPNG_02637</name>
</gene>
<dbReference type="GO" id="GO:0016705">
    <property type="term" value="F:oxidoreductase activity, acting on paired donors, with incorporation or reduction of molecular oxygen"/>
    <property type="evidence" value="ECO:0007669"/>
    <property type="project" value="InterPro"/>
</dbReference>
<name>A0A423XHY7_9PEZI</name>
<dbReference type="GO" id="GO:0020037">
    <property type="term" value="F:heme binding"/>
    <property type="evidence" value="ECO:0007669"/>
    <property type="project" value="InterPro"/>
</dbReference>
<comment type="cofactor">
    <cofactor evidence="1 8">
        <name>heme</name>
        <dbReference type="ChEBI" id="CHEBI:30413"/>
    </cofactor>
</comment>
<sequence>MSVTATGQEAWVYKNLAKKYGHLIRVGPNLVLTDDPDVLRRIGGARSTYGKDGFYGSTIKHPDHENMFSTIDVPEHDKVKAKLAGAYGGRETLALEPIVDNFMTVLVQYLRTKCAQDPDLNTVVELASVINYFTMDVITRVAFGREFGFLERDTDAHGILAANRVALRTNAIPIAVPWLRDITTSRWFLKAFGPKPTDKTGLGVAIRIAEAAIKKRYEPGAPEEKDLLGAFIRHGLQQGPSLSEALFVMVAGSDTTASTLRYTMLHLITNPRVYQKLKAIVLQAVNEGRVSSPIKQEEAKKICYLQAVIYEGLRMRPPGPTMFPKTVPPQGDEIDGKFIPGGTAVGWNLLPMLREARLWGRDPEIFRPERFSEVDDDTRASRERLVELVFGYGRFACAGKPLAQMELHKFYFELFRYFDFQVVNPAKPWESQVWTVWTENDFMVQVKESSPM</sequence>
<dbReference type="STRING" id="1230097.A0A423XHY7"/>
<dbReference type="InterPro" id="IPR036396">
    <property type="entry name" value="Cyt_P450_sf"/>
</dbReference>
<dbReference type="Proteomes" id="UP000285146">
    <property type="component" value="Unassembled WGS sequence"/>
</dbReference>
<dbReference type="Gene3D" id="1.10.630.10">
    <property type="entry name" value="Cytochrome P450"/>
    <property type="match status" value="1"/>
</dbReference>
<evidence type="ECO:0000313" key="10">
    <source>
        <dbReference type="Proteomes" id="UP000285146"/>
    </source>
</evidence>
<keyword evidence="7" id="KW-0503">Monooxygenase</keyword>
<accession>A0A423XHY7</accession>
<dbReference type="AlphaFoldDB" id="A0A423XHY7"/>
<comment type="similarity">
    <text evidence="2">Belongs to the cytochrome P450 family.</text>
</comment>
<dbReference type="PRINTS" id="PR00463">
    <property type="entry name" value="EP450I"/>
</dbReference>
<dbReference type="SUPFAM" id="SSF48264">
    <property type="entry name" value="Cytochrome P450"/>
    <property type="match status" value="1"/>
</dbReference>
<dbReference type="PANTHER" id="PTHR24305">
    <property type="entry name" value="CYTOCHROME P450"/>
    <property type="match status" value="1"/>
</dbReference>
<dbReference type="InterPro" id="IPR001128">
    <property type="entry name" value="Cyt_P450"/>
</dbReference>
<keyword evidence="10" id="KW-1185">Reference proteome</keyword>
<evidence type="ECO:0000256" key="4">
    <source>
        <dbReference type="ARBA" id="ARBA00022723"/>
    </source>
</evidence>
<dbReference type="GO" id="GO:0005506">
    <property type="term" value="F:iron ion binding"/>
    <property type="evidence" value="ECO:0007669"/>
    <property type="project" value="InterPro"/>
</dbReference>